<dbReference type="AlphaFoldDB" id="A0A3M2LBL6"/>
<dbReference type="OrthoDB" id="3372193at2"/>
<reference evidence="3 4" key="1">
    <citation type="submission" date="2018-10" db="EMBL/GenBank/DDBJ databases">
        <title>Isolation from cow dung.</title>
        <authorList>
            <person name="Ling L."/>
        </authorList>
    </citation>
    <scope>NUCLEOTIDE SEQUENCE [LARGE SCALE GENOMIC DNA]</scope>
    <source>
        <strain evidence="3 4">NEAU-LL90</strain>
    </source>
</reference>
<evidence type="ECO:0000313" key="3">
    <source>
        <dbReference type="EMBL" id="RMI34917.1"/>
    </source>
</evidence>
<comment type="caution">
    <text evidence="3">The sequence shown here is derived from an EMBL/GenBank/DDBJ whole genome shotgun (WGS) entry which is preliminary data.</text>
</comment>
<feature type="region of interest" description="Disordered" evidence="1">
    <location>
        <begin position="246"/>
        <end position="290"/>
    </location>
</feature>
<dbReference type="Proteomes" id="UP000279275">
    <property type="component" value="Unassembled WGS sequence"/>
</dbReference>
<feature type="compositionally biased region" description="Low complexity" evidence="1">
    <location>
        <begin position="246"/>
        <end position="284"/>
    </location>
</feature>
<keyword evidence="2" id="KW-0732">Signal</keyword>
<accession>A0A3M2LBL6</accession>
<feature type="chain" id="PRO_5018318494" evidence="2">
    <location>
        <begin position="28"/>
        <end position="290"/>
    </location>
</feature>
<proteinExistence type="predicted"/>
<evidence type="ECO:0000256" key="1">
    <source>
        <dbReference type="SAM" id="MobiDB-lite"/>
    </source>
</evidence>
<dbReference type="RefSeq" id="WP_122185888.1">
    <property type="nucleotide sequence ID" value="NZ_RFFH01000001.1"/>
</dbReference>
<feature type="signal peptide" evidence="2">
    <location>
        <begin position="1"/>
        <end position="27"/>
    </location>
</feature>
<evidence type="ECO:0000313" key="4">
    <source>
        <dbReference type="Proteomes" id="UP000279275"/>
    </source>
</evidence>
<gene>
    <name evidence="3" type="ORF">EBN03_00675</name>
</gene>
<evidence type="ECO:0000256" key="2">
    <source>
        <dbReference type="SAM" id="SignalP"/>
    </source>
</evidence>
<name>A0A3M2LBL6_9NOCA</name>
<sequence>MRYNIPKTLAATAGVVAAACVAGPALAGSGGTQVGPAGAPFAATLSGSLSVNVGSITASCTISTASGTLPAAPANATTSGPITVNIGTPTVSGCSAPFTSISVQTSGNWTISGSYDASGITGSLNIPQNGISAQTSGLLNCGGIAPPSGPVSVPGTWTNGTDSLNNPSQVNVSGTVPVTVSGGGLCPTGSGTVVLSATYAVKDSANSAVPIIIGPVSGTPVTTTTAPGGGTGGTGSASSLPFLGPLFSSLSGGTTTTTTAPPTTTTTVPPTTTTTVPPTTTTVPRRGSLS</sequence>
<protein>
    <submittedName>
        <fullName evidence="3">Uncharacterized protein</fullName>
    </submittedName>
</protein>
<keyword evidence="4" id="KW-1185">Reference proteome</keyword>
<dbReference type="EMBL" id="RFFH01000001">
    <property type="protein sequence ID" value="RMI34917.1"/>
    <property type="molecule type" value="Genomic_DNA"/>
</dbReference>
<dbReference type="PROSITE" id="PS51257">
    <property type="entry name" value="PROKAR_LIPOPROTEIN"/>
    <property type="match status" value="1"/>
</dbReference>
<organism evidence="3 4">
    <name type="scientific">Nocardia stercoris</name>
    <dbReference type="NCBI Taxonomy" id="2483361"/>
    <lineage>
        <taxon>Bacteria</taxon>
        <taxon>Bacillati</taxon>
        <taxon>Actinomycetota</taxon>
        <taxon>Actinomycetes</taxon>
        <taxon>Mycobacteriales</taxon>
        <taxon>Nocardiaceae</taxon>
        <taxon>Nocardia</taxon>
    </lineage>
</organism>